<comment type="caution">
    <text evidence="16">The sequence shown here is derived from an EMBL/GenBank/DDBJ whole genome shotgun (WGS) entry which is preliminary data.</text>
</comment>
<dbReference type="InterPro" id="IPR052029">
    <property type="entry name" value="PpiD_chaperone"/>
</dbReference>
<dbReference type="Proteomes" id="UP000640426">
    <property type="component" value="Unassembled WGS sequence"/>
</dbReference>
<protein>
    <recommendedName>
        <fullName evidence="2">Parvulin-like PPIase</fullName>
    </recommendedName>
    <alternativeName>
        <fullName evidence="9">Peptidyl-prolyl cis-trans isomerase plp</fullName>
    </alternativeName>
    <alternativeName>
        <fullName evidence="12">Periplasmic chaperone PpiD</fullName>
    </alternativeName>
    <alternativeName>
        <fullName evidence="13">Periplasmic folding chaperone</fullName>
    </alternativeName>
    <alternativeName>
        <fullName evidence="10">Rotamase plp</fullName>
    </alternativeName>
</protein>
<evidence type="ECO:0000256" key="1">
    <source>
        <dbReference type="ARBA" id="ARBA00004382"/>
    </source>
</evidence>
<gene>
    <name evidence="16" type="ORF">JAO74_05535</name>
</gene>
<dbReference type="Gene3D" id="1.10.4030.10">
    <property type="entry name" value="Porin chaperone SurA, peptide-binding domain"/>
    <property type="match status" value="1"/>
</dbReference>
<dbReference type="PANTHER" id="PTHR47529:SF1">
    <property type="entry name" value="PERIPLASMIC CHAPERONE PPID"/>
    <property type="match status" value="1"/>
</dbReference>
<dbReference type="InterPro" id="IPR027304">
    <property type="entry name" value="Trigger_fact/SurA_dom_sf"/>
</dbReference>
<evidence type="ECO:0000256" key="3">
    <source>
        <dbReference type="ARBA" id="ARBA00022475"/>
    </source>
</evidence>
<feature type="transmembrane region" description="Helical" evidence="14">
    <location>
        <begin position="12"/>
        <end position="32"/>
    </location>
</feature>
<dbReference type="Pfam" id="PF13624">
    <property type="entry name" value="SurA_N_3"/>
    <property type="match status" value="1"/>
</dbReference>
<keyword evidence="17" id="KW-1185">Reference proteome</keyword>
<dbReference type="InterPro" id="IPR000297">
    <property type="entry name" value="PPIase_PpiC"/>
</dbReference>
<sequence>MLSFFRRIIHSKVGYVVTFIVLGVIALAFAAGDISNLAGGSTGGLGGNDVATVGKQEITMADLRQRANDEVAAARQRNPQADIAGYLAAGQLDASLDRMISSYALADFGRQQGMIVSKRAVDGQIASIPGLQGPTGKFDENIYRRILIERKLTDAGIRRDIARDIVVQQLVAPTQGATQVPAQIVAPYASLMLERRAGEVAFVPMQAAASGAAPTPAELQTFYARNLQRYRVPERRTIRYALVTPDQVRASAVATPAEIAQAYQQNRAKYQPTEKRTIAQVIVADRAGAEAIAAKVKAGTPLAAAARAAGLEASTQTAVEKAAYATQTGTAVADAVFAAPASSVVGPVRGSLGFTVARIESVQQVPGRTLAQVQDELAKEIGVRKSADALAQLHDTLDTALTGGSTFDEAVADAKIKPVTTPALTASATDPNDPLAKPDPALIPIVQAAFTAEDGDAPQLVQTGADGSFAVVAVGQITPAAPRPLAQVRDEVAAAFVADRTRQAARRIAAGILAKANRNTPLAQAVREAGTSLPAPRPIAGARTDLARQQAGGPDPALALMFGMVQGTTKMVEAPQGTGWIVVRLTGIQRGDASKNPAILAATRGQLGQMIGSEYVQQFARAARNQVGVKTDATALKRLRAELAGQGGSDN</sequence>
<evidence type="ECO:0000256" key="5">
    <source>
        <dbReference type="ARBA" id="ARBA00022692"/>
    </source>
</evidence>
<evidence type="ECO:0000256" key="14">
    <source>
        <dbReference type="SAM" id="Phobius"/>
    </source>
</evidence>
<evidence type="ECO:0000313" key="16">
    <source>
        <dbReference type="EMBL" id="MBJ6121252.1"/>
    </source>
</evidence>
<comment type="subcellular location">
    <subcellularLocation>
        <location evidence="1">Cell inner membrane</location>
        <topology evidence="1">Single-pass type II membrane protein</topology>
        <orientation evidence="1">Periplasmic side</orientation>
    </subcellularLocation>
</comment>
<proteinExistence type="inferred from homology"/>
<evidence type="ECO:0000313" key="17">
    <source>
        <dbReference type="Proteomes" id="UP000640426"/>
    </source>
</evidence>
<evidence type="ECO:0000256" key="7">
    <source>
        <dbReference type="ARBA" id="ARBA00023136"/>
    </source>
</evidence>
<feature type="domain" description="PpiC" evidence="15">
    <location>
        <begin position="255"/>
        <end position="375"/>
    </location>
</feature>
<dbReference type="SUPFAM" id="SSF109998">
    <property type="entry name" value="Triger factor/SurA peptide-binding domain-like"/>
    <property type="match status" value="1"/>
</dbReference>
<evidence type="ECO:0000256" key="8">
    <source>
        <dbReference type="ARBA" id="ARBA00023186"/>
    </source>
</evidence>
<dbReference type="Gene3D" id="3.10.50.40">
    <property type="match status" value="1"/>
</dbReference>
<accession>A0ABS0XML4</accession>
<evidence type="ECO:0000256" key="10">
    <source>
        <dbReference type="ARBA" id="ARBA00031484"/>
    </source>
</evidence>
<evidence type="ECO:0000256" key="6">
    <source>
        <dbReference type="ARBA" id="ARBA00022989"/>
    </source>
</evidence>
<name>A0ABS0XML4_9SPHN</name>
<keyword evidence="3" id="KW-1003">Cell membrane</keyword>
<dbReference type="Pfam" id="PF13145">
    <property type="entry name" value="Rotamase_2"/>
    <property type="match status" value="1"/>
</dbReference>
<evidence type="ECO:0000256" key="12">
    <source>
        <dbReference type="ARBA" id="ARBA00040743"/>
    </source>
</evidence>
<comment type="similarity">
    <text evidence="11">Belongs to the PpiD chaperone family.</text>
</comment>
<dbReference type="PANTHER" id="PTHR47529">
    <property type="entry name" value="PEPTIDYL-PROLYL CIS-TRANS ISOMERASE D"/>
    <property type="match status" value="1"/>
</dbReference>
<dbReference type="EMBL" id="JAELXS010000002">
    <property type="protein sequence ID" value="MBJ6121252.1"/>
    <property type="molecule type" value="Genomic_DNA"/>
</dbReference>
<keyword evidence="8" id="KW-0143">Chaperone</keyword>
<dbReference type="RefSeq" id="WP_199035928.1">
    <property type="nucleotide sequence ID" value="NZ_JAELXS010000002.1"/>
</dbReference>
<keyword evidence="5 14" id="KW-0812">Transmembrane</keyword>
<dbReference type="InterPro" id="IPR046357">
    <property type="entry name" value="PPIase_dom_sf"/>
</dbReference>
<reference evidence="17" key="1">
    <citation type="submission" date="2020-12" db="EMBL/GenBank/DDBJ databases">
        <title>Hymenobacter sp.</title>
        <authorList>
            <person name="Kim M.K."/>
        </authorList>
    </citation>
    <scope>NUCLEOTIDE SEQUENCE [LARGE SCALE GENOMIC DNA]</scope>
    <source>
        <strain evidence="17">BT553</strain>
    </source>
</reference>
<dbReference type="SUPFAM" id="SSF54534">
    <property type="entry name" value="FKBP-like"/>
    <property type="match status" value="1"/>
</dbReference>
<organism evidence="16 17">
    <name type="scientific">Sphingomonas mollis</name>
    <dbReference type="NCBI Taxonomy" id="2795726"/>
    <lineage>
        <taxon>Bacteria</taxon>
        <taxon>Pseudomonadati</taxon>
        <taxon>Pseudomonadota</taxon>
        <taxon>Alphaproteobacteria</taxon>
        <taxon>Sphingomonadales</taxon>
        <taxon>Sphingomonadaceae</taxon>
        <taxon>Sphingomonas</taxon>
    </lineage>
</organism>
<evidence type="ECO:0000256" key="9">
    <source>
        <dbReference type="ARBA" id="ARBA00030642"/>
    </source>
</evidence>
<keyword evidence="7 14" id="KW-0472">Membrane</keyword>
<keyword evidence="6 14" id="KW-1133">Transmembrane helix</keyword>
<keyword evidence="4" id="KW-0997">Cell inner membrane</keyword>
<evidence type="ECO:0000256" key="13">
    <source>
        <dbReference type="ARBA" id="ARBA00042775"/>
    </source>
</evidence>
<evidence type="ECO:0000256" key="4">
    <source>
        <dbReference type="ARBA" id="ARBA00022519"/>
    </source>
</evidence>
<evidence type="ECO:0000256" key="11">
    <source>
        <dbReference type="ARBA" id="ARBA00038408"/>
    </source>
</evidence>
<evidence type="ECO:0000256" key="2">
    <source>
        <dbReference type="ARBA" id="ARBA00018370"/>
    </source>
</evidence>
<evidence type="ECO:0000259" key="15">
    <source>
        <dbReference type="Pfam" id="PF13145"/>
    </source>
</evidence>